<accession>A0AAV2TPY6</accession>
<dbReference type="GO" id="GO:0006357">
    <property type="term" value="P:regulation of transcription by RNA polymerase II"/>
    <property type="evidence" value="ECO:0007669"/>
    <property type="project" value="InterPro"/>
</dbReference>
<dbReference type="AlphaFoldDB" id="A0AAV2TPY6"/>
<dbReference type="Proteomes" id="UP001497525">
    <property type="component" value="Unassembled WGS sequence"/>
</dbReference>
<evidence type="ECO:0000313" key="7">
    <source>
        <dbReference type="EMBL" id="CAL5139430.1"/>
    </source>
</evidence>
<organism evidence="7 8">
    <name type="scientific">Calicophoron daubneyi</name>
    <name type="common">Rumen fluke</name>
    <name type="synonym">Paramphistomum daubneyi</name>
    <dbReference type="NCBI Taxonomy" id="300641"/>
    <lineage>
        <taxon>Eukaryota</taxon>
        <taxon>Metazoa</taxon>
        <taxon>Spiralia</taxon>
        <taxon>Lophotrochozoa</taxon>
        <taxon>Platyhelminthes</taxon>
        <taxon>Trematoda</taxon>
        <taxon>Digenea</taxon>
        <taxon>Plagiorchiida</taxon>
        <taxon>Pronocephalata</taxon>
        <taxon>Paramphistomoidea</taxon>
        <taxon>Paramphistomidae</taxon>
        <taxon>Calicophoron</taxon>
    </lineage>
</organism>
<comment type="subcellular location">
    <subcellularLocation>
        <location evidence="1">Nucleus</location>
    </subcellularLocation>
</comment>
<feature type="domain" description="Mediator complex subunit Med12" evidence="6">
    <location>
        <begin position="114"/>
        <end position="167"/>
    </location>
</feature>
<dbReference type="SMART" id="SM01281">
    <property type="entry name" value="Med12"/>
    <property type="match status" value="1"/>
</dbReference>
<keyword evidence="4" id="KW-0804">Transcription</keyword>
<evidence type="ECO:0000256" key="1">
    <source>
        <dbReference type="ARBA" id="ARBA00004123"/>
    </source>
</evidence>
<dbReference type="InterPro" id="IPR019035">
    <property type="entry name" value="Mediator_Med12"/>
</dbReference>
<comment type="similarity">
    <text evidence="2">Belongs to the Mediator complex subunit 12 family.</text>
</comment>
<gene>
    <name evidence="7" type="ORF">CDAUBV1_LOCUS14447</name>
</gene>
<evidence type="ECO:0000256" key="5">
    <source>
        <dbReference type="ARBA" id="ARBA00023242"/>
    </source>
</evidence>
<dbReference type="EMBL" id="CAXLJL010000600">
    <property type="protein sequence ID" value="CAL5139430.1"/>
    <property type="molecule type" value="Genomic_DNA"/>
</dbReference>
<evidence type="ECO:0000256" key="2">
    <source>
        <dbReference type="ARBA" id="ARBA00010289"/>
    </source>
</evidence>
<dbReference type="GO" id="GO:0016592">
    <property type="term" value="C:mediator complex"/>
    <property type="evidence" value="ECO:0007669"/>
    <property type="project" value="InterPro"/>
</dbReference>
<reference evidence="7" key="1">
    <citation type="submission" date="2024-06" db="EMBL/GenBank/DDBJ databases">
        <authorList>
            <person name="Liu X."/>
            <person name="Lenzi L."/>
            <person name="Haldenby T S."/>
            <person name="Uol C."/>
        </authorList>
    </citation>
    <scope>NUCLEOTIDE SEQUENCE</scope>
</reference>
<keyword evidence="5" id="KW-0539">Nucleus</keyword>
<keyword evidence="3" id="KW-0805">Transcription regulation</keyword>
<protein>
    <recommendedName>
        <fullName evidence="6">Mediator complex subunit Med12 domain-containing protein</fullName>
    </recommendedName>
</protein>
<evidence type="ECO:0000256" key="3">
    <source>
        <dbReference type="ARBA" id="ARBA00023015"/>
    </source>
</evidence>
<dbReference type="GO" id="GO:0003712">
    <property type="term" value="F:transcription coregulator activity"/>
    <property type="evidence" value="ECO:0007669"/>
    <property type="project" value="InterPro"/>
</dbReference>
<sequence length="201" mass="23435">MAFLQPNGLGSPRLQADQNITKMPIRRQKVLLQRDEQKEDLISEDFVRDGYRYTKPVRDEYESCKEESKFVNLDSLWRFFHGVVVHKYECSNFQDLRRKPTTSVRDTMLPAIDMYKGQVSDWFKELAGAASLQSLRKRMPYYKDKEEIVKELLANEVTISRAIWFINMSVIQTTALAERRRKNSVLPLTPLVNGHTPFAAC</sequence>
<proteinExistence type="inferred from homology"/>
<comment type="caution">
    <text evidence="7">The sequence shown here is derived from an EMBL/GenBank/DDBJ whole genome shotgun (WGS) entry which is preliminary data.</text>
</comment>
<evidence type="ECO:0000259" key="6">
    <source>
        <dbReference type="SMART" id="SM01281"/>
    </source>
</evidence>
<evidence type="ECO:0000313" key="8">
    <source>
        <dbReference type="Proteomes" id="UP001497525"/>
    </source>
</evidence>
<evidence type="ECO:0000256" key="4">
    <source>
        <dbReference type="ARBA" id="ARBA00023163"/>
    </source>
</evidence>
<name>A0AAV2TPY6_CALDB</name>
<dbReference type="Pfam" id="PF09497">
    <property type="entry name" value="Med12"/>
    <property type="match status" value="1"/>
</dbReference>